<organism evidence="1 2">
    <name type="scientific">Basidiobolus ranarum</name>
    <dbReference type="NCBI Taxonomy" id="34480"/>
    <lineage>
        <taxon>Eukaryota</taxon>
        <taxon>Fungi</taxon>
        <taxon>Fungi incertae sedis</taxon>
        <taxon>Zoopagomycota</taxon>
        <taxon>Entomophthoromycotina</taxon>
        <taxon>Basidiobolomycetes</taxon>
        <taxon>Basidiobolales</taxon>
        <taxon>Basidiobolaceae</taxon>
        <taxon>Basidiobolus</taxon>
    </lineage>
</organism>
<evidence type="ECO:0000313" key="2">
    <source>
        <dbReference type="Proteomes" id="UP001479436"/>
    </source>
</evidence>
<evidence type="ECO:0000313" key="1">
    <source>
        <dbReference type="EMBL" id="KAK9768742.1"/>
    </source>
</evidence>
<gene>
    <name evidence="1" type="ORF">K7432_000347</name>
</gene>
<protein>
    <submittedName>
        <fullName evidence="1">Uncharacterized protein</fullName>
    </submittedName>
</protein>
<sequence>MLIYIVFFTSEYDSLIKDDVIATSDYKSENKGGYSNFNYKKVLEFLGIKSREFLAKDSELKEADVDSDTLNHIVKSLINLTKAEGVVDDEGETTRGDFVLTILYNIVALYYDKEVKLEREFNLVGDDVKVEAKQEGWNLGRAQNLMQLYNAYIRNISSSHKTDHTVYGAITSGYTWEIIWCIGPKQEQILNINDVEEIKSKLQWEHKAKFDPVEMDISKAPYLWKQRLLPLVKYLAYMIESSFSNS</sequence>
<comment type="caution">
    <text evidence="1">The sequence shown here is derived from an EMBL/GenBank/DDBJ whole genome shotgun (WGS) entry which is preliminary data.</text>
</comment>
<keyword evidence="2" id="KW-1185">Reference proteome</keyword>
<reference evidence="1 2" key="1">
    <citation type="submission" date="2023-04" db="EMBL/GenBank/DDBJ databases">
        <title>Genome of Basidiobolus ranarum AG-B5.</title>
        <authorList>
            <person name="Stajich J.E."/>
            <person name="Carter-House D."/>
            <person name="Gryganskyi A."/>
        </authorList>
    </citation>
    <scope>NUCLEOTIDE SEQUENCE [LARGE SCALE GENOMIC DNA]</scope>
    <source>
        <strain evidence="1 2">AG-B5</strain>
    </source>
</reference>
<dbReference type="Proteomes" id="UP001479436">
    <property type="component" value="Unassembled WGS sequence"/>
</dbReference>
<proteinExistence type="predicted"/>
<accession>A0ABR2X535</accession>
<name>A0ABR2X535_9FUNG</name>
<dbReference type="EMBL" id="JASJQH010000006">
    <property type="protein sequence ID" value="KAK9768742.1"/>
    <property type="molecule type" value="Genomic_DNA"/>
</dbReference>